<proteinExistence type="predicted"/>
<accession>A0A2C6K5H0</accession>
<dbReference type="EMBL" id="MIGC01002674">
    <property type="protein sequence ID" value="PHJ20611.1"/>
    <property type="molecule type" value="Genomic_DNA"/>
</dbReference>
<name>A0A2C6K5H0_9APIC</name>
<comment type="caution">
    <text evidence="1">The sequence shown here is derived from an EMBL/GenBank/DDBJ whole genome shotgun (WGS) entry which is preliminary data.</text>
</comment>
<feature type="non-terminal residue" evidence="1">
    <location>
        <position position="30"/>
    </location>
</feature>
<organism evidence="1 2">
    <name type="scientific">Cystoisospora suis</name>
    <dbReference type="NCBI Taxonomy" id="483139"/>
    <lineage>
        <taxon>Eukaryota</taxon>
        <taxon>Sar</taxon>
        <taxon>Alveolata</taxon>
        <taxon>Apicomplexa</taxon>
        <taxon>Conoidasida</taxon>
        <taxon>Coccidia</taxon>
        <taxon>Eucoccidiorida</taxon>
        <taxon>Eimeriorina</taxon>
        <taxon>Sarcocystidae</taxon>
        <taxon>Cystoisospora</taxon>
    </lineage>
</organism>
<dbReference type="VEuPathDB" id="ToxoDB:CSUI_005565"/>
<protein>
    <submittedName>
        <fullName evidence="1">Uncharacterized protein</fullName>
    </submittedName>
</protein>
<dbReference type="GeneID" id="94428948"/>
<dbReference type="AlphaFoldDB" id="A0A2C6K5H0"/>
<dbReference type="Proteomes" id="UP000221165">
    <property type="component" value="Unassembled WGS sequence"/>
</dbReference>
<evidence type="ECO:0000313" key="2">
    <source>
        <dbReference type="Proteomes" id="UP000221165"/>
    </source>
</evidence>
<dbReference type="RefSeq" id="XP_067922298.1">
    <property type="nucleotide sequence ID" value="XM_068065737.1"/>
</dbReference>
<keyword evidence="2" id="KW-1185">Reference proteome</keyword>
<gene>
    <name evidence="1" type="ORF">CSUI_005565</name>
</gene>
<reference evidence="1 2" key="1">
    <citation type="journal article" date="2017" name="Int. J. Parasitol.">
        <title>The genome of the protozoan parasite Cystoisospora suis and a reverse vaccinology approach to identify vaccine candidates.</title>
        <authorList>
            <person name="Palmieri N."/>
            <person name="Shrestha A."/>
            <person name="Ruttkowski B."/>
            <person name="Beck T."/>
            <person name="Vogl C."/>
            <person name="Tomley F."/>
            <person name="Blake D.P."/>
            <person name="Joachim A."/>
        </authorList>
    </citation>
    <scope>NUCLEOTIDE SEQUENCE [LARGE SCALE GENOMIC DNA]</scope>
    <source>
        <strain evidence="1 2">Wien I</strain>
    </source>
</reference>
<sequence length="30" mass="3442">MQGCMYRQASYSCCLRRRIPLSRTSNSTTA</sequence>
<evidence type="ECO:0000313" key="1">
    <source>
        <dbReference type="EMBL" id="PHJ20611.1"/>
    </source>
</evidence>